<gene>
    <name evidence="3" type="primary">LOC110769682</name>
</gene>
<accession>A0A6P5TQH7</accession>
<feature type="region of interest" description="Disordered" evidence="1">
    <location>
        <begin position="1"/>
        <end position="30"/>
    </location>
</feature>
<evidence type="ECO:0000256" key="1">
    <source>
        <dbReference type="SAM" id="MobiDB-lite"/>
    </source>
</evidence>
<evidence type="ECO:0000313" key="3">
    <source>
        <dbReference type="RefSeq" id="XP_021829402.1"/>
    </source>
</evidence>
<sequence length="110" mass="13022">MGNCVETCTERQQGEDQMQQQKHEQEERQNEIRFVKEKESNLSKDGNIRVKIVLTKEELEWLMLQLKDRGGKSLEDVLEEIQRSRAKVEEGWKPSLESIMECPEVNEMDR</sequence>
<reference evidence="3" key="1">
    <citation type="submission" date="2025-08" db="UniProtKB">
        <authorList>
            <consortium name="RefSeq"/>
        </authorList>
    </citation>
    <scope>IDENTIFICATION</scope>
</reference>
<proteinExistence type="predicted"/>
<keyword evidence="2" id="KW-1185">Reference proteome</keyword>
<organism evidence="2 3">
    <name type="scientific">Prunus avium</name>
    <name type="common">Cherry</name>
    <name type="synonym">Cerasus avium</name>
    <dbReference type="NCBI Taxonomy" id="42229"/>
    <lineage>
        <taxon>Eukaryota</taxon>
        <taxon>Viridiplantae</taxon>
        <taxon>Streptophyta</taxon>
        <taxon>Embryophyta</taxon>
        <taxon>Tracheophyta</taxon>
        <taxon>Spermatophyta</taxon>
        <taxon>Magnoliopsida</taxon>
        <taxon>eudicotyledons</taxon>
        <taxon>Gunneridae</taxon>
        <taxon>Pentapetalae</taxon>
        <taxon>rosids</taxon>
        <taxon>fabids</taxon>
        <taxon>Rosales</taxon>
        <taxon>Rosaceae</taxon>
        <taxon>Amygdaloideae</taxon>
        <taxon>Amygdaleae</taxon>
        <taxon>Prunus</taxon>
    </lineage>
</organism>
<protein>
    <submittedName>
        <fullName evidence="3">Uncharacterized protein LOC110769682</fullName>
    </submittedName>
</protein>
<dbReference type="PANTHER" id="PTHR35704">
    <property type="entry name" value="OS02G0254600 PROTEIN"/>
    <property type="match status" value="1"/>
</dbReference>
<evidence type="ECO:0000313" key="2">
    <source>
        <dbReference type="Proteomes" id="UP000515124"/>
    </source>
</evidence>
<name>A0A6P5TQH7_PRUAV</name>
<dbReference type="Proteomes" id="UP000515124">
    <property type="component" value="Unplaced"/>
</dbReference>
<dbReference type="KEGG" id="pavi:110769682"/>
<dbReference type="GeneID" id="110769682"/>
<feature type="compositionally biased region" description="Basic and acidic residues" evidence="1">
    <location>
        <begin position="21"/>
        <end position="30"/>
    </location>
</feature>
<dbReference type="PANTHER" id="PTHR35704:SF1">
    <property type="entry name" value="OS02G0254600 PROTEIN"/>
    <property type="match status" value="1"/>
</dbReference>
<dbReference type="Gramene" id="Pav_sc0001749.1_g180.1.mk:mrna">
    <property type="protein sequence ID" value="Pav_sc0001749.1_g180.1.mk:CDS:1"/>
    <property type="gene ID" value="Pav_sc0001749.1_g180.1.mk"/>
</dbReference>
<dbReference type="AlphaFoldDB" id="A0A6P5TQH7"/>
<dbReference type="RefSeq" id="XP_021829402.1">
    <property type="nucleotide sequence ID" value="XM_021973710.1"/>
</dbReference>